<evidence type="ECO:0000313" key="2">
    <source>
        <dbReference type="EMBL" id="GFZ00545.1"/>
    </source>
</evidence>
<reference evidence="2 3" key="1">
    <citation type="submission" date="2019-07" db="EMBL/GenBank/DDBJ databases">
        <title>De Novo Assembly of kiwifruit Actinidia rufa.</title>
        <authorList>
            <person name="Sugita-Konishi S."/>
            <person name="Sato K."/>
            <person name="Mori E."/>
            <person name="Abe Y."/>
            <person name="Kisaki G."/>
            <person name="Hamano K."/>
            <person name="Suezawa K."/>
            <person name="Otani M."/>
            <person name="Fukuda T."/>
            <person name="Manabe T."/>
            <person name="Gomi K."/>
            <person name="Tabuchi M."/>
            <person name="Akimitsu K."/>
            <person name="Kataoka I."/>
        </authorList>
    </citation>
    <scope>NUCLEOTIDE SEQUENCE [LARGE SCALE GENOMIC DNA]</scope>
    <source>
        <strain evidence="3">cv. Fuchu</strain>
    </source>
</reference>
<organism evidence="2 3">
    <name type="scientific">Actinidia rufa</name>
    <dbReference type="NCBI Taxonomy" id="165716"/>
    <lineage>
        <taxon>Eukaryota</taxon>
        <taxon>Viridiplantae</taxon>
        <taxon>Streptophyta</taxon>
        <taxon>Embryophyta</taxon>
        <taxon>Tracheophyta</taxon>
        <taxon>Spermatophyta</taxon>
        <taxon>Magnoliopsida</taxon>
        <taxon>eudicotyledons</taxon>
        <taxon>Gunneridae</taxon>
        <taxon>Pentapetalae</taxon>
        <taxon>asterids</taxon>
        <taxon>Ericales</taxon>
        <taxon>Actinidiaceae</taxon>
        <taxon>Actinidia</taxon>
    </lineage>
</organism>
<sequence>MEMVRAQNRAIELEGALAEEKAKGMKLAEDVMQRQGHLEVRGEGFRSEKSQSLTQGRIIAAFKESDDFLEAVRDRPPPISVMALTSARGSSPNNSGPRRRPGGRRDGSRTPRQRGGRSREKGGRREAAEAKSYIDERPQLPPHQYQKFSRMDTSSLTKESNVMSQADLDNLGTTYSFPQGYDSGFLGWRDDFVSRQGEGHFDSLSDLPCAAVPNAWRSVHMFAGDLAIFKTSPILWRIRCLYSLSPLPDSGWYYFKARPEKKLAPRIPEQRKGVENEVLFCLGGRVGVSPGVAASESLLRVSQILGNTRDISRAAARRFRPVAETTRLGDEGEFGTARIQLNNLGVIRRGVGGAIRRALPGIPDETLLRWLGGKVKDPFRISYLGRPAPVRTQGRIPSRIPSCPPSSDLMAKPWPKRQRRGGGQAPHQRGKETGRPRRLKGSIQPRSDQCSGACCRGGDLFPAGDGGSQSMSDASVARRLLTGVIPESDKKEVDQLSENDLVAKSFHALGQAETRVAELNEEKSRPGTEVDDLKTTVAELTSKLAKAKELAIEDFKASEEFKAAVTDSAATYFGDGFEFCKRQLLHQFPHLGADVANMAMDPSFAEEEEATKEGGEHV</sequence>
<dbReference type="AlphaFoldDB" id="A0A7J0FPB6"/>
<keyword evidence="3" id="KW-1185">Reference proteome</keyword>
<evidence type="ECO:0000313" key="3">
    <source>
        <dbReference type="Proteomes" id="UP000585474"/>
    </source>
</evidence>
<evidence type="ECO:0000256" key="1">
    <source>
        <dbReference type="SAM" id="MobiDB-lite"/>
    </source>
</evidence>
<feature type="region of interest" description="Disordered" evidence="1">
    <location>
        <begin position="390"/>
        <end position="450"/>
    </location>
</feature>
<dbReference type="EMBL" id="BJWL01000014">
    <property type="protein sequence ID" value="GFZ00545.1"/>
    <property type="molecule type" value="Genomic_DNA"/>
</dbReference>
<dbReference type="Proteomes" id="UP000585474">
    <property type="component" value="Unassembled WGS sequence"/>
</dbReference>
<proteinExistence type="predicted"/>
<protein>
    <submittedName>
        <fullName evidence="2">Uncharacterized protein</fullName>
    </submittedName>
</protein>
<feature type="region of interest" description="Disordered" evidence="1">
    <location>
        <begin position="83"/>
        <end position="144"/>
    </location>
</feature>
<feature type="compositionally biased region" description="Low complexity" evidence="1">
    <location>
        <begin position="395"/>
        <end position="407"/>
    </location>
</feature>
<feature type="compositionally biased region" description="Basic and acidic residues" evidence="1">
    <location>
        <begin position="117"/>
        <end position="138"/>
    </location>
</feature>
<accession>A0A7J0FPB6</accession>
<gene>
    <name evidence="2" type="ORF">Acr_14g0001800</name>
</gene>
<comment type="caution">
    <text evidence="2">The sequence shown here is derived from an EMBL/GenBank/DDBJ whole genome shotgun (WGS) entry which is preliminary data.</text>
</comment>
<name>A0A7J0FPB6_9ERIC</name>